<sequence>MASDAIELETRNSTSLNPAVTQAKQDDSQETTSIATIVAHTSQYQHPKGLRLVLLTLGLMLSILLAALDFSIIATAIPSITTEFGSIANIAWYGSAYSVTNSSFKLVWGKAYQYFPLKPVFLLTVVIFEVGNVICGAAKSSEILILGRVVSGLGGGGVMTGAFIIIAVSVEDRYRAAYMGVDQSSDWWSGGGDHDLNVSLADYPPGHEIARSHPGAGLGGRRSRYVVPNLLRACDALFHLVGSALSFAAFVYDQHLMRDKAMVHAHLVRKPDILLNLIYSFFLAGLFFPLQYTLPIQFQSVDATSASQSGVRLIPLILGVSVFTAVSNGALTWWHYYKPFLLIGAFLATAGTASIYSVDSPASTRTWIGFELLTGMGVGLALQIPMIYNQALVQRDDIPSVTSLSLFTENLGTTLFVASAEASFQQGLVNHLKDKMPSLDPHTVVDAGVTQIRTMFGGQELETVLGSYLYGCRPEKNPMD</sequence>
<evidence type="ECO:0000313" key="9">
    <source>
        <dbReference type="Proteomes" id="UP001280581"/>
    </source>
</evidence>
<dbReference type="GO" id="GO:0005886">
    <property type="term" value="C:plasma membrane"/>
    <property type="evidence" value="ECO:0007669"/>
    <property type="project" value="TreeGrafter"/>
</dbReference>
<protein>
    <recommendedName>
        <fullName evidence="7">Major facilitator superfamily (MFS) profile domain-containing protein</fullName>
    </recommendedName>
</protein>
<feature type="transmembrane region" description="Helical" evidence="6">
    <location>
        <begin position="230"/>
        <end position="253"/>
    </location>
</feature>
<dbReference type="SUPFAM" id="SSF103473">
    <property type="entry name" value="MFS general substrate transporter"/>
    <property type="match status" value="1"/>
</dbReference>
<evidence type="ECO:0000256" key="5">
    <source>
        <dbReference type="ARBA" id="ARBA00023136"/>
    </source>
</evidence>
<accession>A0AAN6M3T8</accession>
<dbReference type="GO" id="GO:0022857">
    <property type="term" value="F:transmembrane transporter activity"/>
    <property type="evidence" value="ECO:0007669"/>
    <property type="project" value="InterPro"/>
</dbReference>
<dbReference type="EMBL" id="WVTA01000004">
    <property type="protein sequence ID" value="KAK3214154.1"/>
    <property type="molecule type" value="Genomic_DNA"/>
</dbReference>
<feature type="transmembrane region" description="Helical" evidence="6">
    <location>
        <begin position="273"/>
        <end position="292"/>
    </location>
</feature>
<dbReference type="PANTHER" id="PTHR23501">
    <property type="entry name" value="MAJOR FACILITATOR SUPERFAMILY"/>
    <property type="match status" value="1"/>
</dbReference>
<name>A0AAN6M3T8_9PLEO</name>
<feature type="transmembrane region" description="Helical" evidence="6">
    <location>
        <begin position="52"/>
        <end position="78"/>
    </location>
</feature>
<dbReference type="Pfam" id="PF07690">
    <property type="entry name" value="MFS_1"/>
    <property type="match status" value="1"/>
</dbReference>
<reference evidence="8 9" key="1">
    <citation type="submission" date="2021-02" db="EMBL/GenBank/DDBJ databases">
        <title>Genome assembly of Pseudopithomyces chartarum.</title>
        <authorList>
            <person name="Jauregui R."/>
            <person name="Singh J."/>
            <person name="Voisey C."/>
        </authorList>
    </citation>
    <scope>NUCLEOTIDE SEQUENCE [LARGE SCALE GENOMIC DNA]</scope>
    <source>
        <strain evidence="8 9">AGR01</strain>
    </source>
</reference>
<evidence type="ECO:0000256" key="1">
    <source>
        <dbReference type="ARBA" id="ARBA00004141"/>
    </source>
</evidence>
<feature type="transmembrane region" description="Helical" evidence="6">
    <location>
        <begin position="120"/>
        <end position="139"/>
    </location>
</feature>
<feature type="transmembrane region" description="Helical" evidence="6">
    <location>
        <begin position="145"/>
        <end position="170"/>
    </location>
</feature>
<comment type="subcellular location">
    <subcellularLocation>
        <location evidence="1">Membrane</location>
        <topology evidence="1">Multi-pass membrane protein</topology>
    </subcellularLocation>
</comment>
<keyword evidence="4 6" id="KW-1133">Transmembrane helix</keyword>
<proteinExistence type="predicted"/>
<feature type="transmembrane region" description="Helical" evidence="6">
    <location>
        <begin position="313"/>
        <end position="334"/>
    </location>
</feature>
<comment type="caution">
    <text evidence="8">The sequence shown here is derived from an EMBL/GenBank/DDBJ whole genome shotgun (WGS) entry which is preliminary data.</text>
</comment>
<dbReference type="AlphaFoldDB" id="A0AAN6M3T8"/>
<evidence type="ECO:0000256" key="2">
    <source>
        <dbReference type="ARBA" id="ARBA00022448"/>
    </source>
</evidence>
<feature type="domain" description="Major facilitator superfamily (MFS) profile" evidence="7">
    <location>
        <begin position="55"/>
        <end position="480"/>
    </location>
</feature>
<gene>
    <name evidence="8" type="ORF">GRF29_28g2197663</name>
</gene>
<evidence type="ECO:0000259" key="7">
    <source>
        <dbReference type="PROSITE" id="PS50850"/>
    </source>
</evidence>
<evidence type="ECO:0000256" key="4">
    <source>
        <dbReference type="ARBA" id="ARBA00022989"/>
    </source>
</evidence>
<dbReference type="PANTHER" id="PTHR23501:SF177">
    <property type="entry name" value="MAJOR FACILITATOR SUPERFAMILY (MFS) PROFILE DOMAIN-CONTAINING PROTEIN-RELATED"/>
    <property type="match status" value="1"/>
</dbReference>
<evidence type="ECO:0000256" key="3">
    <source>
        <dbReference type="ARBA" id="ARBA00022692"/>
    </source>
</evidence>
<evidence type="ECO:0000256" key="6">
    <source>
        <dbReference type="SAM" id="Phobius"/>
    </source>
</evidence>
<feature type="transmembrane region" description="Helical" evidence="6">
    <location>
        <begin position="340"/>
        <end position="358"/>
    </location>
</feature>
<keyword evidence="5 6" id="KW-0472">Membrane</keyword>
<keyword evidence="2" id="KW-0813">Transport</keyword>
<keyword evidence="3 6" id="KW-0812">Transmembrane</keyword>
<organism evidence="8 9">
    <name type="scientific">Pseudopithomyces chartarum</name>
    <dbReference type="NCBI Taxonomy" id="1892770"/>
    <lineage>
        <taxon>Eukaryota</taxon>
        <taxon>Fungi</taxon>
        <taxon>Dikarya</taxon>
        <taxon>Ascomycota</taxon>
        <taxon>Pezizomycotina</taxon>
        <taxon>Dothideomycetes</taxon>
        <taxon>Pleosporomycetidae</taxon>
        <taxon>Pleosporales</taxon>
        <taxon>Massarineae</taxon>
        <taxon>Didymosphaeriaceae</taxon>
        <taxon>Pseudopithomyces</taxon>
    </lineage>
</organism>
<feature type="transmembrane region" description="Helical" evidence="6">
    <location>
        <begin position="370"/>
        <end position="388"/>
    </location>
</feature>
<dbReference type="Gene3D" id="1.20.1250.20">
    <property type="entry name" value="MFS general substrate transporter like domains"/>
    <property type="match status" value="2"/>
</dbReference>
<keyword evidence="9" id="KW-1185">Reference proteome</keyword>
<dbReference type="Proteomes" id="UP001280581">
    <property type="component" value="Unassembled WGS sequence"/>
</dbReference>
<dbReference type="InterPro" id="IPR020846">
    <property type="entry name" value="MFS_dom"/>
</dbReference>
<dbReference type="InterPro" id="IPR011701">
    <property type="entry name" value="MFS"/>
</dbReference>
<dbReference type="PROSITE" id="PS50850">
    <property type="entry name" value="MFS"/>
    <property type="match status" value="1"/>
</dbReference>
<dbReference type="InterPro" id="IPR036259">
    <property type="entry name" value="MFS_trans_sf"/>
</dbReference>
<evidence type="ECO:0000313" key="8">
    <source>
        <dbReference type="EMBL" id="KAK3214154.1"/>
    </source>
</evidence>